<dbReference type="Proteomes" id="UP000064844">
    <property type="component" value="Chromosome"/>
</dbReference>
<dbReference type="Gene3D" id="3.40.50.360">
    <property type="match status" value="1"/>
</dbReference>
<keyword evidence="1" id="KW-1133">Transmembrane helix</keyword>
<reference evidence="4" key="2">
    <citation type="submission" date="2015-04" db="EMBL/GenBank/DDBJ databases">
        <title>A butyrogenic pathway from the amino acid lysine in a human gut commensal.</title>
        <authorList>
            <person name="de Vos W.M."/>
            <person name="Bui N.T.P."/>
            <person name="Plugge C.M."/>
            <person name="Ritari J."/>
        </authorList>
    </citation>
    <scope>NUCLEOTIDE SEQUENCE [LARGE SCALE GENOMIC DNA]</scope>
    <source>
        <strain evidence="4">AF211</strain>
    </source>
</reference>
<evidence type="ECO:0000313" key="3">
    <source>
        <dbReference type="EMBL" id="ALP95011.1"/>
    </source>
</evidence>
<keyword evidence="4" id="KW-1185">Reference proteome</keyword>
<accession>A0A0S2W6Q7</accession>
<dbReference type="STRING" id="1297617.IB211_02620"/>
<evidence type="ECO:0000313" key="4">
    <source>
        <dbReference type="Proteomes" id="UP000064844"/>
    </source>
</evidence>
<dbReference type="RefSeq" id="WP_058118282.1">
    <property type="nucleotide sequence ID" value="NZ_CP011307.1"/>
</dbReference>
<reference evidence="3 4" key="1">
    <citation type="journal article" date="2015" name="Nat. Commun.">
        <title>Production of butyrate from lysine and the Amadori product fructoselysine by a human gut commensal.</title>
        <authorList>
            <person name="Bui T.P."/>
            <person name="Ritari J."/>
            <person name="Boeren S."/>
            <person name="de Waard P."/>
            <person name="Plugge C.M."/>
            <person name="de Vos W.M."/>
        </authorList>
    </citation>
    <scope>NUCLEOTIDE SEQUENCE [LARGE SCALE GENOMIC DNA]</scope>
    <source>
        <strain evidence="3 4">AF211</strain>
    </source>
</reference>
<dbReference type="EMBL" id="CP011307">
    <property type="protein sequence ID" value="ALP95011.1"/>
    <property type="molecule type" value="Genomic_DNA"/>
</dbReference>
<evidence type="ECO:0000256" key="1">
    <source>
        <dbReference type="SAM" id="Phobius"/>
    </source>
</evidence>
<dbReference type="SUPFAM" id="SSF52218">
    <property type="entry name" value="Flavoproteins"/>
    <property type="match status" value="1"/>
</dbReference>
<dbReference type="eggNOG" id="COG0655">
    <property type="taxonomic scope" value="Bacteria"/>
</dbReference>
<keyword evidence="1" id="KW-0472">Membrane</keyword>
<dbReference type="InterPro" id="IPR029039">
    <property type="entry name" value="Flavoprotein-like_sf"/>
</dbReference>
<evidence type="ECO:0000259" key="2">
    <source>
        <dbReference type="Pfam" id="PF12724"/>
    </source>
</evidence>
<protein>
    <recommendedName>
        <fullName evidence="2">Flavodoxin domain-containing protein</fullName>
    </recommendedName>
</protein>
<dbReference type="KEGG" id="ibu:IB211_02620"/>
<dbReference type="Pfam" id="PF12724">
    <property type="entry name" value="Flavodoxin_5"/>
    <property type="match status" value="1"/>
</dbReference>
<dbReference type="InterPro" id="IPR026816">
    <property type="entry name" value="Flavodoxin_dom"/>
</dbReference>
<sequence length="171" mass="19220">MNLWLIPPLTLAALAAALYLIFYWTVRRRDLVRRPVERQVGYGFKRALLIYQPSNRGRNNAIAWALARALARAGHTVTVNYPSPVLQYDPMEYDLLIFGGSAYMGEVGRPLKNYLSSLRFSGKKVLLFVVGELERAPEMAGLRLCVPAGNQVRSIKIRPGQEKQLSQFALG</sequence>
<dbReference type="AlphaFoldDB" id="A0A0S2W6Q7"/>
<feature type="transmembrane region" description="Helical" evidence="1">
    <location>
        <begin position="6"/>
        <end position="26"/>
    </location>
</feature>
<proteinExistence type="predicted"/>
<keyword evidence="1" id="KW-0812">Transmembrane</keyword>
<gene>
    <name evidence="3" type="ORF">IB211_02620</name>
</gene>
<organism evidence="3 4">
    <name type="scientific">Intestinimonas butyriciproducens</name>
    <dbReference type="NCBI Taxonomy" id="1297617"/>
    <lineage>
        <taxon>Bacteria</taxon>
        <taxon>Bacillati</taxon>
        <taxon>Bacillota</taxon>
        <taxon>Clostridia</taxon>
        <taxon>Eubacteriales</taxon>
        <taxon>Intestinimonas</taxon>
    </lineage>
</organism>
<name>A0A0S2W6Q7_9FIRM</name>
<feature type="domain" description="Flavodoxin" evidence="2">
    <location>
        <begin position="50"/>
        <end position="139"/>
    </location>
</feature>